<protein>
    <recommendedName>
        <fullName evidence="3">dCTP deaminase, dUMP-forming</fullName>
        <ecNumber evidence="3">3.5.4.30</ecNumber>
    </recommendedName>
    <alternativeName>
        <fullName evidence="3">Bifunctional dCTP deaminase:dUTPase</fullName>
    </alternativeName>
    <alternativeName>
        <fullName evidence="3">DCD-DUT</fullName>
    </alternativeName>
</protein>
<keyword evidence="1 3" id="KW-0378">Hydrolase</keyword>
<dbReference type="GO" id="GO:0006229">
    <property type="term" value="P:dUTP biosynthetic process"/>
    <property type="evidence" value="ECO:0007669"/>
    <property type="project" value="InterPro"/>
</dbReference>
<dbReference type="SUPFAM" id="SSF51283">
    <property type="entry name" value="dUTPase-like"/>
    <property type="match status" value="1"/>
</dbReference>
<dbReference type="NCBIfam" id="TIGR02274">
    <property type="entry name" value="dCTP_deam"/>
    <property type="match status" value="1"/>
</dbReference>
<dbReference type="RefSeq" id="WP_094423485.1">
    <property type="nucleotide sequence ID" value="NZ_CP019985.1"/>
</dbReference>
<dbReference type="PANTHER" id="PTHR42680">
    <property type="entry name" value="DCTP DEAMINASE"/>
    <property type="match status" value="1"/>
</dbReference>
<comment type="subunit">
    <text evidence="3">Homotrimer.</text>
</comment>
<feature type="binding site" evidence="3">
    <location>
        <begin position="99"/>
        <end position="104"/>
    </location>
    <ligand>
        <name>dCTP</name>
        <dbReference type="ChEBI" id="CHEBI:61481"/>
    </ligand>
</feature>
<dbReference type="Gene3D" id="2.70.40.10">
    <property type="match status" value="1"/>
</dbReference>
<evidence type="ECO:0000256" key="3">
    <source>
        <dbReference type="HAMAP-Rule" id="MF_00146"/>
    </source>
</evidence>
<comment type="caution">
    <text evidence="4">The sequence shown here is derived from an EMBL/GenBank/DDBJ whole genome shotgun (WGS) entry which is preliminary data.</text>
</comment>
<dbReference type="GO" id="GO:0008829">
    <property type="term" value="F:dCTP deaminase activity"/>
    <property type="evidence" value="ECO:0007669"/>
    <property type="project" value="InterPro"/>
</dbReference>
<dbReference type="EMBL" id="NPBS01000003">
    <property type="protein sequence ID" value="PAF27933.1"/>
    <property type="molecule type" value="Genomic_DNA"/>
</dbReference>
<dbReference type="CDD" id="cd07557">
    <property type="entry name" value="trimeric_dUTPase"/>
    <property type="match status" value="1"/>
</dbReference>
<feature type="binding site" evidence="3">
    <location>
        <position position="161"/>
    </location>
    <ligand>
        <name>dCTP</name>
        <dbReference type="ChEBI" id="CHEBI:61481"/>
    </ligand>
</feature>
<comment type="function">
    <text evidence="3">Bifunctional enzyme that catalyzes both the deamination of dCTP to dUTP and the hydrolysis of dUTP to dUMP without releasing the toxic dUTP intermediate.</text>
</comment>
<feature type="binding site" evidence="3">
    <location>
        <position position="116"/>
    </location>
    <ligand>
        <name>dCTP</name>
        <dbReference type="ChEBI" id="CHEBI:61481"/>
    </ligand>
</feature>
<dbReference type="HAMAP" id="MF_00146">
    <property type="entry name" value="dCTP_deaminase"/>
    <property type="match status" value="1"/>
</dbReference>
<sequence length="184" mass="20386">MILSGQTIKQFIQEERILITPFSDLSVQPASIDLRLGEHFLVVDDMSTPLLSVDKPASYHETQVPEGGVISIPPKTFMLGTTIEQIRLPDNLTAFVEGRSSIGRLGVFIQNAGWIDPGFSGQITLELFNANRVPVQLQVGIRVCQLVIAHVDQATEGYRGKYLYQQGATPSKVYLDQDREGDKE</sequence>
<dbReference type="EC" id="3.5.4.30" evidence="3"/>
<dbReference type="Proteomes" id="UP000216133">
    <property type="component" value="Unassembled WGS sequence"/>
</dbReference>
<dbReference type="UniPathway" id="UPA00610">
    <property type="reaction ID" value="UER00667"/>
</dbReference>
<proteinExistence type="inferred from homology"/>
<keyword evidence="2 3" id="KW-0546">Nucleotide metabolism</keyword>
<evidence type="ECO:0000256" key="1">
    <source>
        <dbReference type="ARBA" id="ARBA00022801"/>
    </source>
</evidence>
<dbReference type="GO" id="GO:0000166">
    <property type="term" value="F:nucleotide binding"/>
    <property type="evidence" value="ECO:0007669"/>
    <property type="project" value="UniProtKB-KW"/>
</dbReference>
<dbReference type="InterPro" id="IPR033704">
    <property type="entry name" value="dUTPase_trimeric"/>
</dbReference>
<accession>A0A268S5U1</accession>
<keyword evidence="3" id="KW-0547">Nucleotide-binding</keyword>
<dbReference type="InterPro" id="IPR011962">
    <property type="entry name" value="dCTP_deaminase"/>
</dbReference>
<dbReference type="Pfam" id="PF22769">
    <property type="entry name" value="DCD"/>
    <property type="match status" value="1"/>
</dbReference>
<feature type="binding site" evidence="3">
    <location>
        <position position="158"/>
    </location>
    <ligand>
        <name>dCTP</name>
        <dbReference type="ChEBI" id="CHEBI:61481"/>
    </ligand>
</feature>
<feature type="binding site" evidence="3">
    <location>
        <begin position="124"/>
        <end position="126"/>
    </location>
    <ligand>
        <name>dCTP</name>
        <dbReference type="ChEBI" id="CHEBI:61481"/>
    </ligand>
</feature>
<feature type="binding site" evidence="3">
    <location>
        <position position="145"/>
    </location>
    <ligand>
        <name>dCTP</name>
        <dbReference type="ChEBI" id="CHEBI:61481"/>
    </ligand>
</feature>
<feature type="binding site" evidence="3">
    <location>
        <position position="165"/>
    </location>
    <ligand>
        <name>dCTP</name>
        <dbReference type="ChEBI" id="CHEBI:61481"/>
    </ligand>
</feature>
<reference evidence="4 5" key="1">
    <citation type="submission" date="2017-07" db="EMBL/GenBank/DDBJ databases">
        <title>Isolation and whole genome analysis of endospore-forming bacteria from heroin.</title>
        <authorList>
            <person name="Kalinowski J."/>
            <person name="Ahrens B."/>
            <person name="Al-Dilaimi A."/>
            <person name="Winkler A."/>
            <person name="Wibberg D."/>
            <person name="Schleenbecker U."/>
            <person name="Ruckert C."/>
            <person name="Wolfel R."/>
            <person name="Grass G."/>
        </authorList>
    </citation>
    <scope>NUCLEOTIDE SEQUENCE [LARGE SCALE GENOMIC DNA]</scope>
    <source>
        <strain evidence="4 5">7523-2</strain>
    </source>
</reference>
<feature type="site" description="Important for bifunctional activity" evidence="3">
    <location>
        <begin position="113"/>
        <end position="114"/>
    </location>
</feature>
<dbReference type="GeneID" id="86925234"/>
<evidence type="ECO:0000313" key="5">
    <source>
        <dbReference type="Proteomes" id="UP000216133"/>
    </source>
</evidence>
<comment type="similarity">
    <text evidence="3">Belongs to the dCTP deaminase family.</text>
</comment>
<dbReference type="GO" id="GO:0006226">
    <property type="term" value="P:dUMP biosynthetic process"/>
    <property type="evidence" value="ECO:0007669"/>
    <property type="project" value="UniProtKB-UniRule"/>
</dbReference>
<organism evidence="4 5">
    <name type="scientific">Shouchella clausii</name>
    <name type="common">Alkalihalobacillus clausii</name>
    <dbReference type="NCBI Taxonomy" id="79880"/>
    <lineage>
        <taxon>Bacteria</taxon>
        <taxon>Bacillati</taxon>
        <taxon>Bacillota</taxon>
        <taxon>Bacilli</taxon>
        <taxon>Bacillales</taxon>
        <taxon>Bacillaceae</taxon>
        <taxon>Shouchella</taxon>
    </lineage>
</organism>
<comment type="pathway">
    <text evidence="3">Pyrimidine metabolism; dUMP biosynthesis; dUMP from dCTP: step 1/1.</text>
</comment>
<name>A0A268S5U1_SHOCL</name>
<evidence type="ECO:0000256" key="2">
    <source>
        <dbReference type="ARBA" id="ARBA00023080"/>
    </source>
</evidence>
<dbReference type="PANTHER" id="PTHR42680:SF3">
    <property type="entry name" value="DCTP DEAMINASE"/>
    <property type="match status" value="1"/>
</dbReference>
<dbReference type="GO" id="GO:0033973">
    <property type="term" value="F:dCTP deaminase (dUMP-forming) activity"/>
    <property type="evidence" value="ECO:0007669"/>
    <property type="project" value="UniProtKB-UniRule"/>
</dbReference>
<evidence type="ECO:0000313" key="4">
    <source>
        <dbReference type="EMBL" id="PAF27933.1"/>
    </source>
</evidence>
<dbReference type="InterPro" id="IPR036157">
    <property type="entry name" value="dUTPase-like_sf"/>
</dbReference>
<feature type="active site" description="Proton donor/acceptor" evidence="3">
    <location>
        <position position="126"/>
    </location>
</feature>
<dbReference type="AlphaFoldDB" id="A0A268S5U1"/>
<gene>
    <name evidence="3 4" type="primary">dcd</name>
    <name evidence="4" type="ORF">CHH61_00755</name>
</gene>
<comment type="catalytic activity">
    <reaction evidence="3">
        <text>dCTP + 2 H2O = dUMP + NH4(+) + diphosphate</text>
        <dbReference type="Rhea" id="RHEA:19205"/>
        <dbReference type="ChEBI" id="CHEBI:15377"/>
        <dbReference type="ChEBI" id="CHEBI:28938"/>
        <dbReference type="ChEBI" id="CHEBI:33019"/>
        <dbReference type="ChEBI" id="CHEBI:61481"/>
        <dbReference type="ChEBI" id="CHEBI:246422"/>
        <dbReference type="EC" id="3.5.4.30"/>
    </reaction>
</comment>